<comment type="caution">
    <text evidence="4">The sequence shown here is derived from an EMBL/GenBank/DDBJ whole genome shotgun (WGS) entry which is preliminary data.</text>
</comment>
<dbReference type="HOGENOM" id="CLU_066192_2_9_9"/>
<evidence type="ECO:0000256" key="1">
    <source>
        <dbReference type="ARBA" id="ARBA00023125"/>
    </source>
</evidence>
<protein>
    <submittedName>
        <fullName evidence="4">DNA-binding helix-turn-helix protein</fullName>
    </submittedName>
</protein>
<sequence>MTLFLSKEKIMELSNKIKKRRKELGISQEEAAKKLYISRQTLSNWENDKTLPDIDHLIDISNLYDLSLDELIKEDTSIKKKIIIKTKTDNLLISIGMFITCIGFFLPDSLSFFAMIIGLVLILFSQNISKFLSKFTIHTR</sequence>
<evidence type="ECO:0000256" key="2">
    <source>
        <dbReference type="SAM" id="Phobius"/>
    </source>
</evidence>
<dbReference type="PANTHER" id="PTHR46558">
    <property type="entry name" value="TRACRIPTIONAL REGULATORY PROTEIN-RELATED-RELATED"/>
    <property type="match status" value="1"/>
</dbReference>
<dbReference type="Gene3D" id="1.10.260.40">
    <property type="entry name" value="lambda repressor-like DNA-binding domains"/>
    <property type="match status" value="1"/>
</dbReference>
<evidence type="ECO:0000313" key="5">
    <source>
        <dbReference type="Proteomes" id="UP000004528"/>
    </source>
</evidence>
<dbReference type="InterPro" id="IPR001387">
    <property type="entry name" value="Cro/C1-type_HTH"/>
</dbReference>
<gene>
    <name evidence="4" type="ORF">HMPREF0877_1435</name>
</gene>
<keyword evidence="2" id="KW-0472">Membrane</keyword>
<dbReference type="InterPro" id="IPR010982">
    <property type="entry name" value="Lambda_DNA-bd_dom_sf"/>
</dbReference>
<keyword evidence="1 4" id="KW-0238">DNA-binding</keyword>
<proteinExistence type="predicted"/>
<name>C5RBT9_WEIPA</name>
<dbReference type="SMART" id="SM00530">
    <property type="entry name" value="HTH_XRE"/>
    <property type="match status" value="1"/>
</dbReference>
<accession>C5RBT9</accession>
<dbReference type="OrthoDB" id="9805856at2"/>
<keyword evidence="5" id="KW-1185">Reference proteome</keyword>
<dbReference type="SUPFAM" id="SSF47413">
    <property type="entry name" value="lambda repressor-like DNA-binding domains"/>
    <property type="match status" value="1"/>
</dbReference>
<dbReference type="eggNOG" id="COG1476">
    <property type="taxonomic scope" value="Bacteria"/>
</dbReference>
<dbReference type="GO" id="GO:0003677">
    <property type="term" value="F:DNA binding"/>
    <property type="evidence" value="ECO:0007669"/>
    <property type="project" value="UniProtKB-KW"/>
</dbReference>
<dbReference type="PROSITE" id="PS50943">
    <property type="entry name" value="HTH_CROC1"/>
    <property type="match status" value="1"/>
</dbReference>
<keyword evidence="2" id="KW-1133">Transmembrane helix</keyword>
<feature type="transmembrane region" description="Helical" evidence="2">
    <location>
        <begin position="89"/>
        <end position="106"/>
    </location>
</feature>
<dbReference type="CDD" id="cd00093">
    <property type="entry name" value="HTH_XRE"/>
    <property type="match status" value="1"/>
</dbReference>
<dbReference type="Proteomes" id="UP000004528">
    <property type="component" value="Unassembled WGS sequence"/>
</dbReference>
<feature type="domain" description="HTH cro/C1-type" evidence="3">
    <location>
        <begin position="17"/>
        <end position="71"/>
    </location>
</feature>
<dbReference type="AlphaFoldDB" id="C5RBT9"/>
<dbReference type="Pfam" id="PF01381">
    <property type="entry name" value="HTH_3"/>
    <property type="match status" value="1"/>
</dbReference>
<dbReference type="EMBL" id="ACKU01000026">
    <property type="protein sequence ID" value="EER74334.1"/>
    <property type="molecule type" value="Genomic_DNA"/>
</dbReference>
<evidence type="ECO:0000259" key="3">
    <source>
        <dbReference type="PROSITE" id="PS50943"/>
    </source>
</evidence>
<keyword evidence="2" id="KW-0812">Transmembrane</keyword>
<feature type="transmembrane region" description="Helical" evidence="2">
    <location>
        <begin position="112"/>
        <end position="132"/>
    </location>
</feature>
<evidence type="ECO:0000313" key="4">
    <source>
        <dbReference type="EMBL" id="EER74334.1"/>
    </source>
</evidence>
<dbReference type="PANTHER" id="PTHR46558:SF15">
    <property type="entry name" value="HELIX-TURN-HELIX DOMAIN PROTEIN"/>
    <property type="match status" value="1"/>
</dbReference>
<reference evidence="4 5" key="1">
    <citation type="submission" date="2009-04" db="EMBL/GenBank/DDBJ databases">
        <authorList>
            <person name="Qin X."/>
            <person name="Bachman B."/>
            <person name="Battles P."/>
            <person name="Bell A."/>
            <person name="Bess C."/>
            <person name="Bickham C."/>
            <person name="Chaboub L."/>
            <person name="Chen D."/>
            <person name="Coyle M."/>
            <person name="Deiros D.R."/>
            <person name="Dinh H."/>
            <person name="Forbes L."/>
            <person name="Fowler G."/>
            <person name="Francisco L."/>
            <person name="Fu Q."/>
            <person name="Gubbala S."/>
            <person name="Hale W."/>
            <person name="Han Y."/>
            <person name="Hemphill L."/>
            <person name="Highlander S.K."/>
            <person name="Hirani K."/>
            <person name="Hogues M."/>
            <person name="Jackson L."/>
            <person name="Jakkamsetti A."/>
            <person name="Javaid M."/>
            <person name="Jiang H."/>
            <person name="Korchina V."/>
            <person name="Kovar C."/>
            <person name="Lara F."/>
            <person name="Lee S."/>
            <person name="Mata R."/>
            <person name="Mathew T."/>
            <person name="Moen C."/>
            <person name="Morales K."/>
            <person name="Munidasa M."/>
            <person name="Nazareth L."/>
            <person name="Ngo R."/>
            <person name="Nguyen L."/>
            <person name="Okwuonu G."/>
            <person name="Ongeri F."/>
            <person name="Patil S."/>
            <person name="Petrosino J."/>
            <person name="Pham C."/>
            <person name="Pham P."/>
            <person name="Pu L.-L."/>
            <person name="Puazo M."/>
            <person name="Raj R."/>
            <person name="Reid J."/>
            <person name="Rouhana J."/>
            <person name="Saada N."/>
            <person name="Shang Y."/>
            <person name="Simmons D."/>
            <person name="Thornton R."/>
            <person name="Warren J."/>
            <person name="Weissenberger G."/>
            <person name="Zhang J."/>
            <person name="Zhang L."/>
            <person name="Zhou C."/>
            <person name="Zhu D."/>
            <person name="Muzny D."/>
            <person name="Worley K."/>
            <person name="Gibbs R."/>
        </authorList>
    </citation>
    <scope>NUCLEOTIDE SEQUENCE [LARGE SCALE GENOMIC DNA]</scope>
    <source>
        <strain evidence="4 5">ATCC 33313</strain>
    </source>
</reference>
<dbReference type="STRING" id="585506.HMPREF0877_1435"/>
<organism evidence="4 5">
    <name type="scientific">Weissella paramesenteroides ATCC 33313</name>
    <dbReference type="NCBI Taxonomy" id="585506"/>
    <lineage>
        <taxon>Bacteria</taxon>
        <taxon>Bacillati</taxon>
        <taxon>Bacillota</taxon>
        <taxon>Bacilli</taxon>
        <taxon>Lactobacillales</taxon>
        <taxon>Lactobacillaceae</taxon>
        <taxon>Weissella</taxon>
    </lineage>
</organism>